<accession>A0ABU6KTY9</accession>
<name>A0ABU6KTY9_ENTAS</name>
<protein>
    <submittedName>
        <fullName evidence="1">Helix-turn-helix domain-containing protein</fullName>
    </submittedName>
</protein>
<dbReference type="Proteomes" id="UP001175344">
    <property type="component" value="Unassembled WGS sequence"/>
</dbReference>
<keyword evidence="2" id="KW-1185">Reference proteome</keyword>
<reference evidence="1 2" key="1">
    <citation type="journal article" date="2023" name="Nat. Commun.">
        <title>Genomic dissection of endemic carbapenem resistance reveals metallo-beta-lactamase dissemination through clonal, plasmid and integron transfer.</title>
        <authorList>
            <person name="Macesic N."/>
            <person name="Hawkey J."/>
            <person name="Vezina B."/>
            <person name="Wisniewski J.A."/>
            <person name="Cottingham H."/>
            <person name="Blakeway L.V."/>
            <person name="Harshegyi T."/>
            <person name="Pragastis K."/>
            <person name="Badoordeen G.Z."/>
            <person name="Dennison A."/>
            <person name="Spelman D.W."/>
            <person name="Jenney A.W.J."/>
            <person name="Peleg A.Y."/>
        </authorList>
    </citation>
    <scope>NUCLEOTIDE SEQUENCE [LARGE SCALE GENOMIC DNA]</scope>
    <source>
        <strain evidence="1 2">CPO239</strain>
    </source>
</reference>
<dbReference type="RefSeq" id="WP_241175416.1">
    <property type="nucleotide sequence ID" value="NZ_JAKWHR010000165.1"/>
</dbReference>
<dbReference type="InterPro" id="IPR036388">
    <property type="entry name" value="WH-like_DNA-bd_sf"/>
</dbReference>
<dbReference type="InterPro" id="IPR036390">
    <property type="entry name" value="WH_DNA-bd_sf"/>
</dbReference>
<gene>
    <name evidence="1" type="ORF">QAA55_013155</name>
</gene>
<dbReference type="Pfam" id="PF13412">
    <property type="entry name" value="HTH_24"/>
    <property type="match status" value="1"/>
</dbReference>
<evidence type="ECO:0000313" key="1">
    <source>
        <dbReference type="EMBL" id="MEC5729356.1"/>
    </source>
</evidence>
<comment type="caution">
    <text evidence="1">The sequence shown here is derived from an EMBL/GenBank/DDBJ whole genome shotgun (WGS) entry which is preliminary data.</text>
</comment>
<dbReference type="SUPFAM" id="SSF46785">
    <property type="entry name" value="Winged helix' DNA-binding domain"/>
    <property type="match status" value="1"/>
</dbReference>
<dbReference type="EMBL" id="JARTQQ020000001">
    <property type="protein sequence ID" value="MEC5729356.1"/>
    <property type="molecule type" value="Genomic_DNA"/>
</dbReference>
<dbReference type="Gene3D" id="1.10.10.10">
    <property type="entry name" value="Winged helix-like DNA-binding domain superfamily/Winged helix DNA-binding domain"/>
    <property type="match status" value="1"/>
</dbReference>
<dbReference type="CDD" id="cd00090">
    <property type="entry name" value="HTH_ARSR"/>
    <property type="match status" value="1"/>
</dbReference>
<evidence type="ECO:0000313" key="2">
    <source>
        <dbReference type="Proteomes" id="UP001175344"/>
    </source>
</evidence>
<proteinExistence type="predicted"/>
<dbReference type="InterPro" id="IPR011991">
    <property type="entry name" value="ArsR-like_HTH"/>
</dbReference>
<organism evidence="1 2">
    <name type="scientific">Enterobacter asburiae</name>
    <dbReference type="NCBI Taxonomy" id="61645"/>
    <lineage>
        <taxon>Bacteria</taxon>
        <taxon>Pseudomonadati</taxon>
        <taxon>Pseudomonadota</taxon>
        <taxon>Gammaproteobacteria</taxon>
        <taxon>Enterobacterales</taxon>
        <taxon>Enterobacteriaceae</taxon>
        <taxon>Enterobacter</taxon>
        <taxon>Enterobacter cloacae complex</taxon>
    </lineage>
</organism>
<sequence length="144" mass="16349">MSMKNNTHQKIASYISANPDSSNLDICEALFMDPSAVYPHLNALFNAGVLTRRRDCRKYRYSVVPGMYIESDTPRIPTKKPVQRAEQIESLANELIERGLHRRAATVLTEAIGLVKTEREVQRVSRLRTQCLITAKRQYQGAEA</sequence>